<dbReference type="Proteomes" id="UP000316196">
    <property type="component" value="Unassembled WGS sequence"/>
</dbReference>
<evidence type="ECO:0000256" key="1">
    <source>
        <dbReference type="ARBA" id="ARBA00012513"/>
    </source>
</evidence>
<evidence type="ECO:0000313" key="11">
    <source>
        <dbReference type="Proteomes" id="UP000316196"/>
    </source>
</evidence>
<dbReference type="Pfam" id="PF00069">
    <property type="entry name" value="Pkinase"/>
    <property type="match status" value="1"/>
</dbReference>
<keyword evidence="2 10" id="KW-0723">Serine/threonine-protein kinase</keyword>
<organism evidence="10 11">
    <name type="scientific">Propioniferax innocua</name>
    <dbReference type="NCBI Taxonomy" id="1753"/>
    <lineage>
        <taxon>Bacteria</taxon>
        <taxon>Bacillati</taxon>
        <taxon>Actinomycetota</taxon>
        <taxon>Actinomycetes</taxon>
        <taxon>Propionibacteriales</taxon>
        <taxon>Propionibacteriaceae</taxon>
        <taxon>Propioniferax</taxon>
    </lineage>
</organism>
<keyword evidence="3" id="KW-0808">Transferase</keyword>
<evidence type="ECO:0000256" key="3">
    <source>
        <dbReference type="ARBA" id="ARBA00022679"/>
    </source>
</evidence>
<sequence>MNVARSAPAMQGPPGSSETLAGFSDWQEIGRGGDATVYRAIQDGLGREVAIKVLTVDDAESVRRFTREVQLMVALGRQHPNIAKVLQIGTSSHGRPCIVMDYYELGSLDRRLNDEGPLPAQDVAHVGQVVADALAFAHQKGVLHRDIKPQNILMMPTSYVLADFGIARLIDQAHTASSDRFSYRHASPQVLNGDTPSELDDVFSLGATLYHLLDGQPPFTLPGQRDTALSYIKRVLELPPRALSRDDVPPSLLQIVEVALHKDPATRFQSAAEMRDALSDALRESRGIPASPVMGGWTAASGSSPAAPPPAPAPHGQWSPAQLPSARSANEPPAFVPPAPDETDAPHRPPWLAFGLTGIVVGVVLVLLMSFLGNLRNDSPSGPAPTPSRAAPTTTAAPDASLEPSDVQLTYFPEGDYTVVEWKRPEELPVGYVVTYVLDDAATGTPVTRHGQATDAQLPSAPPGPQVCVGVAAHSSDGRYGRALACTSRG</sequence>
<dbReference type="Gene3D" id="3.30.200.20">
    <property type="entry name" value="Phosphorylase Kinase, domain 1"/>
    <property type="match status" value="1"/>
</dbReference>
<dbReference type="PROSITE" id="PS50011">
    <property type="entry name" value="PROTEIN_KINASE_DOM"/>
    <property type="match status" value="1"/>
</dbReference>
<evidence type="ECO:0000313" key="10">
    <source>
        <dbReference type="EMBL" id="TQL63334.1"/>
    </source>
</evidence>
<keyword evidence="11" id="KW-1185">Reference proteome</keyword>
<proteinExistence type="predicted"/>
<name>A0A542ZSK0_9ACTN</name>
<dbReference type="SMART" id="SM00220">
    <property type="entry name" value="S_TKc"/>
    <property type="match status" value="1"/>
</dbReference>
<keyword evidence="8" id="KW-0472">Membrane</keyword>
<feature type="compositionally biased region" description="Low complexity" evidence="7">
    <location>
        <begin position="387"/>
        <end position="401"/>
    </location>
</feature>
<evidence type="ECO:0000256" key="2">
    <source>
        <dbReference type="ARBA" id="ARBA00022527"/>
    </source>
</evidence>
<dbReference type="InterPro" id="IPR011009">
    <property type="entry name" value="Kinase-like_dom_sf"/>
</dbReference>
<keyword evidence="4" id="KW-0547">Nucleotide-binding</keyword>
<evidence type="ECO:0000256" key="5">
    <source>
        <dbReference type="ARBA" id="ARBA00022777"/>
    </source>
</evidence>
<dbReference type="Gene3D" id="1.10.510.10">
    <property type="entry name" value="Transferase(Phosphotransferase) domain 1"/>
    <property type="match status" value="1"/>
</dbReference>
<dbReference type="SUPFAM" id="SSF56112">
    <property type="entry name" value="Protein kinase-like (PK-like)"/>
    <property type="match status" value="1"/>
</dbReference>
<reference evidence="10 11" key="1">
    <citation type="submission" date="2019-06" db="EMBL/GenBank/DDBJ databases">
        <title>Sequencing the genomes of 1000 actinobacteria strains.</title>
        <authorList>
            <person name="Klenk H.-P."/>
        </authorList>
    </citation>
    <scope>NUCLEOTIDE SEQUENCE [LARGE SCALE GENOMIC DNA]</scope>
    <source>
        <strain evidence="10 11">DSM 8251</strain>
    </source>
</reference>
<keyword evidence="6" id="KW-0067">ATP-binding</keyword>
<evidence type="ECO:0000259" key="9">
    <source>
        <dbReference type="PROSITE" id="PS50011"/>
    </source>
</evidence>
<dbReference type="PANTHER" id="PTHR43289:SF6">
    <property type="entry name" value="SERINE_THREONINE-PROTEIN KINASE NEKL-3"/>
    <property type="match status" value="1"/>
</dbReference>
<dbReference type="CDD" id="cd14014">
    <property type="entry name" value="STKc_PknB_like"/>
    <property type="match status" value="1"/>
</dbReference>
<evidence type="ECO:0000256" key="8">
    <source>
        <dbReference type="SAM" id="Phobius"/>
    </source>
</evidence>
<dbReference type="InterPro" id="IPR000719">
    <property type="entry name" value="Prot_kinase_dom"/>
</dbReference>
<dbReference type="EMBL" id="VFOR01000001">
    <property type="protein sequence ID" value="TQL63334.1"/>
    <property type="molecule type" value="Genomic_DNA"/>
</dbReference>
<comment type="caution">
    <text evidence="10">The sequence shown here is derived from an EMBL/GenBank/DDBJ whole genome shotgun (WGS) entry which is preliminary data.</text>
</comment>
<dbReference type="GO" id="GO:0005524">
    <property type="term" value="F:ATP binding"/>
    <property type="evidence" value="ECO:0007669"/>
    <property type="project" value="UniProtKB-KW"/>
</dbReference>
<feature type="region of interest" description="Disordered" evidence="7">
    <location>
        <begin position="1"/>
        <end position="20"/>
    </location>
</feature>
<feature type="region of interest" description="Disordered" evidence="7">
    <location>
        <begin position="379"/>
        <end position="401"/>
    </location>
</feature>
<dbReference type="PANTHER" id="PTHR43289">
    <property type="entry name" value="MITOGEN-ACTIVATED PROTEIN KINASE KINASE KINASE 20-RELATED"/>
    <property type="match status" value="1"/>
</dbReference>
<dbReference type="PROSITE" id="PS00108">
    <property type="entry name" value="PROTEIN_KINASE_ST"/>
    <property type="match status" value="1"/>
</dbReference>
<evidence type="ECO:0000256" key="4">
    <source>
        <dbReference type="ARBA" id="ARBA00022741"/>
    </source>
</evidence>
<feature type="compositionally biased region" description="Polar residues" evidence="7">
    <location>
        <begin position="319"/>
        <end position="328"/>
    </location>
</feature>
<keyword evidence="5 10" id="KW-0418">Kinase</keyword>
<dbReference type="GO" id="GO:0004674">
    <property type="term" value="F:protein serine/threonine kinase activity"/>
    <property type="evidence" value="ECO:0007669"/>
    <property type="project" value="UniProtKB-KW"/>
</dbReference>
<protein>
    <recommendedName>
        <fullName evidence="1">non-specific serine/threonine protein kinase</fullName>
        <ecNumber evidence="1">2.7.11.1</ecNumber>
    </recommendedName>
</protein>
<accession>A0A542ZSK0</accession>
<feature type="transmembrane region" description="Helical" evidence="8">
    <location>
        <begin position="351"/>
        <end position="372"/>
    </location>
</feature>
<dbReference type="InterPro" id="IPR008271">
    <property type="entry name" value="Ser/Thr_kinase_AS"/>
</dbReference>
<evidence type="ECO:0000256" key="7">
    <source>
        <dbReference type="SAM" id="MobiDB-lite"/>
    </source>
</evidence>
<dbReference type="AlphaFoldDB" id="A0A542ZSK0"/>
<feature type="region of interest" description="Disordered" evidence="7">
    <location>
        <begin position="289"/>
        <end position="344"/>
    </location>
</feature>
<gene>
    <name evidence="10" type="ORF">FB460_1137</name>
</gene>
<evidence type="ECO:0000256" key="6">
    <source>
        <dbReference type="ARBA" id="ARBA00022840"/>
    </source>
</evidence>
<dbReference type="EC" id="2.7.11.1" evidence="1"/>
<feature type="domain" description="Protein kinase" evidence="9">
    <location>
        <begin position="23"/>
        <end position="282"/>
    </location>
</feature>
<keyword evidence="8" id="KW-1133">Transmembrane helix</keyword>
<keyword evidence="8" id="KW-0812">Transmembrane</keyword>
<dbReference type="RefSeq" id="WP_170209955.1">
    <property type="nucleotide sequence ID" value="NZ_BAAAMD010000001.1"/>
</dbReference>